<evidence type="ECO:0000259" key="1">
    <source>
        <dbReference type="PROSITE" id="PS50213"/>
    </source>
</evidence>
<dbReference type="GO" id="GO:0005615">
    <property type="term" value="C:extracellular space"/>
    <property type="evidence" value="ECO:0007669"/>
    <property type="project" value="TreeGrafter"/>
</dbReference>
<dbReference type="InterPro" id="IPR036378">
    <property type="entry name" value="FAS1_dom_sf"/>
</dbReference>
<feature type="domain" description="FAS1" evidence="1">
    <location>
        <begin position="291"/>
        <end position="430"/>
    </location>
</feature>
<name>T2MCY9_HYDVU</name>
<dbReference type="SMART" id="SM00554">
    <property type="entry name" value="FAS1"/>
    <property type="match status" value="3"/>
</dbReference>
<proteinExistence type="evidence at transcript level"/>
<dbReference type="AlphaFoldDB" id="T2MCY9"/>
<accession>T2MCY9</accession>
<gene>
    <name evidence="2" type="primary">POSTN</name>
</gene>
<organism evidence="2">
    <name type="scientific">Hydra vulgaris</name>
    <name type="common">Hydra</name>
    <name type="synonym">Hydra attenuata</name>
    <dbReference type="NCBI Taxonomy" id="6087"/>
    <lineage>
        <taxon>Eukaryota</taxon>
        <taxon>Metazoa</taxon>
        <taxon>Cnidaria</taxon>
        <taxon>Hydrozoa</taxon>
        <taxon>Hydroidolina</taxon>
        <taxon>Anthoathecata</taxon>
        <taxon>Aplanulata</taxon>
        <taxon>Hydridae</taxon>
        <taxon>Hydra</taxon>
    </lineage>
</organism>
<dbReference type="Gene3D" id="2.30.180.10">
    <property type="entry name" value="FAS1 domain"/>
    <property type="match status" value="4"/>
</dbReference>
<feature type="domain" description="FAS1" evidence="1">
    <location>
        <begin position="434"/>
        <end position="575"/>
    </location>
</feature>
<feature type="domain" description="FAS1" evidence="1">
    <location>
        <begin position="24"/>
        <end position="153"/>
    </location>
</feature>
<dbReference type="Pfam" id="PF02469">
    <property type="entry name" value="Fasciclin"/>
    <property type="match status" value="4"/>
</dbReference>
<dbReference type="PANTHER" id="PTHR10900">
    <property type="entry name" value="PERIOSTIN-RELATED"/>
    <property type="match status" value="1"/>
</dbReference>
<protein>
    <submittedName>
        <fullName evidence="2">Periostin</fullName>
    </submittedName>
</protein>
<dbReference type="PROSITE" id="PS50213">
    <property type="entry name" value="FAS1"/>
    <property type="match status" value="4"/>
</dbReference>
<feature type="domain" description="FAS1" evidence="1">
    <location>
        <begin position="157"/>
        <end position="290"/>
    </location>
</feature>
<dbReference type="SUPFAM" id="SSF82153">
    <property type="entry name" value="FAS1 domain"/>
    <property type="match status" value="4"/>
</dbReference>
<dbReference type="InterPro" id="IPR000782">
    <property type="entry name" value="FAS1_domain"/>
</dbReference>
<sequence length="604" mass="69330">MNKCVLIFSLSFITGNHLYCINNTKHTVATALLLNGYSSLYELFSQIGLFNVLFDKEPYIIFIPHNSAVKEFQKMTFSQKKETAENLIFNNFQNISSFKDGQRLENLKNKTFFINKHVNKFTSIPRLWLQGAKLGRSSILTQKSILYEINHIPVLQSLTLETYLKNSGRHSFMFGLLEKYKAYFTFFYGATFFLPLDESIKTMPSKYKNQIFNDDVKSMNFIRGHIINQPMCSQRLLINSGGNTFTNDIGQPLIVHQDHYNKKSFYVNGIPVISTTSLTNGWAYVIDGVILSEITNNLLESLPLLQCHTFLQYLIKTGHAKQLQSETTPHTLFVPTDQVFERLNKEIKKKLDSDDKYLMTFMKHHFLKGKYISEQFDGNSAIETTAIVNQTYLKLHLQTYGEVSSVQNVLITKRDTLATNGIIHITNGVLIPPTQSLLDILQNTKKFYIFAQEILKNKILVDILSKNDVSFTVFVPTNRAINRYKMSIQNSNISNFFNTELLCRHIGSKAVFTNHMFLNEELVVKTLEFKNGNFTFIKLSNKKNNEPTIVDYQSTLLAQNIIATNGVIHSLDKVLTNQTNESESVYMRAGYQTKVIRVKKIEVK</sequence>
<dbReference type="OrthoDB" id="6018813at2759"/>
<dbReference type="PANTHER" id="PTHR10900:SF77">
    <property type="entry name" value="FI19380P1"/>
    <property type="match status" value="1"/>
</dbReference>
<evidence type="ECO:0000313" key="2">
    <source>
        <dbReference type="EMBL" id="CDG69994.1"/>
    </source>
</evidence>
<reference evidence="2" key="1">
    <citation type="journal article" date="2013" name="Genome Biol. Evol.">
        <title>Punctuated emergences of genetic and phenotypic innovations in eumetazoan, bilaterian, euteleostome, and hominidae ancestors.</title>
        <authorList>
            <person name="Wenger Y."/>
            <person name="Galliot B."/>
        </authorList>
    </citation>
    <scope>NUCLEOTIDE SEQUENCE</scope>
    <source>
        <tissue evidence="2">Whole animals</tissue>
    </source>
</reference>
<dbReference type="GeneID" id="100203373"/>
<dbReference type="KEGG" id="hmg:100203373"/>
<dbReference type="InterPro" id="IPR050904">
    <property type="entry name" value="Adhesion/Biosynth-related"/>
</dbReference>
<dbReference type="EMBL" id="HAAD01003762">
    <property type="protein sequence ID" value="CDG69994.1"/>
    <property type="molecule type" value="mRNA"/>
</dbReference>
<dbReference type="OMA" id="YEINHIP"/>